<evidence type="ECO:0000256" key="6">
    <source>
        <dbReference type="SAM" id="Phobius"/>
    </source>
</evidence>
<accession>Q2HCF2</accession>
<dbReference type="eggNOG" id="KOG0255">
    <property type="taxonomic scope" value="Eukaryota"/>
</dbReference>
<name>Q2HCF2_CHAGB</name>
<evidence type="ECO:0000313" key="9">
    <source>
        <dbReference type="Proteomes" id="UP000001056"/>
    </source>
</evidence>
<keyword evidence="2 6" id="KW-0812">Transmembrane</keyword>
<evidence type="ECO:0000256" key="2">
    <source>
        <dbReference type="ARBA" id="ARBA00022692"/>
    </source>
</evidence>
<evidence type="ECO:0000256" key="5">
    <source>
        <dbReference type="SAM" id="MobiDB-lite"/>
    </source>
</evidence>
<dbReference type="Gene3D" id="1.20.1250.20">
    <property type="entry name" value="MFS general substrate transporter like domains"/>
    <property type="match status" value="1"/>
</dbReference>
<feature type="transmembrane region" description="Helical" evidence="6">
    <location>
        <begin position="662"/>
        <end position="686"/>
    </location>
</feature>
<feature type="transmembrane region" description="Helical" evidence="6">
    <location>
        <begin position="597"/>
        <end position="615"/>
    </location>
</feature>
<dbReference type="GeneID" id="4386936"/>
<feature type="transmembrane region" description="Helical" evidence="6">
    <location>
        <begin position="382"/>
        <end position="404"/>
    </location>
</feature>
<feature type="region of interest" description="Disordered" evidence="5">
    <location>
        <begin position="199"/>
        <end position="237"/>
    </location>
</feature>
<dbReference type="Proteomes" id="UP000001056">
    <property type="component" value="Unassembled WGS sequence"/>
</dbReference>
<dbReference type="HOGENOM" id="CLU_008455_8_4_1"/>
<dbReference type="InterPro" id="IPR011701">
    <property type="entry name" value="MFS"/>
</dbReference>
<dbReference type="InterPro" id="IPR020846">
    <property type="entry name" value="MFS_dom"/>
</dbReference>
<keyword evidence="4 6" id="KW-0472">Membrane</keyword>
<feature type="transmembrane region" description="Helical" evidence="6">
    <location>
        <begin position="354"/>
        <end position="376"/>
    </location>
</feature>
<feature type="transmembrane region" description="Helical" evidence="6">
    <location>
        <begin position="506"/>
        <end position="527"/>
    </location>
</feature>
<feature type="compositionally biased region" description="Low complexity" evidence="5">
    <location>
        <begin position="155"/>
        <end position="164"/>
    </location>
</feature>
<sequence>MAPDPLKGNHHEPRNLLTARRLGRLREAGLRPLLARGKPTHLPLISTKTPVDHHLRPNVLSTCPYHYLENSPRLSSRIMKRISRPLGKRQVSICLFRKAKSQALPRSIVMETQPTSPQLPSCDTRSTRNDDSDGKPHRESQVGEHGLLTPVFDLSTPSSSRSSTVVEDVHNASQPPARDLRHAAKRQLDRFTSIFSRKDSHITNAPAKSSETDLSDDEKPRQPTDQKQQDGPSEPPYHVFTTQKKWELVYIVSLAGLFSPLSSNIYFPALGDIAEGVAPSFWGPLSDTRGRRITFIGTFVVYLVANIALVFSDEFEMLMVFRAIQAAGSAATISVVAGAGVIGDITTAKERGGFMGSFGGIRMLGQAVGPVIGGIVTQFFGFHAIFWLLFILGSIALILIVLFLPETLRRIAGNGSVPLEGLNRPIIYQPLKQYWEDKPHTEHASQEDPPRVTLGSILSPLRFLFEKDVFCTLLFGAVVYTIWSTVTSSTTALFQSRYGLSDLEVGLAFLPNGAGCIAGSCITGRILDRDYSIVEAQYRAVRGLPADAEVGGKKTGDFPVSRARLRSAWYQVVLFVLAVGGYGFSVDSPLLESVEGMAVPLVLQFVIAFTATGLFTQNSALMVDLYPGASASATAVNNLIRCALGAAGVAAVQFIIDGIGEVITFLAFAGLTIGLTPLLWLVWVYGDQWRMARVERLKREEMEAKCADGGEDGKDGGMQ</sequence>
<feature type="transmembrane region" description="Helical" evidence="6">
    <location>
        <begin position="293"/>
        <end position="311"/>
    </location>
</feature>
<dbReference type="AlphaFoldDB" id="Q2HCF2"/>
<evidence type="ECO:0000313" key="8">
    <source>
        <dbReference type="EMBL" id="EAQ93867.1"/>
    </source>
</evidence>
<feature type="transmembrane region" description="Helical" evidence="6">
    <location>
        <begin position="469"/>
        <end position="486"/>
    </location>
</feature>
<dbReference type="VEuPathDB" id="FungiDB:CHGG_02102"/>
<evidence type="ECO:0000256" key="3">
    <source>
        <dbReference type="ARBA" id="ARBA00022989"/>
    </source>
</evidence>
<feature type="region of interest" description="Disordered" evidence="5">
    <location>
        <begin position="106"/>
        <end position="180"/>
    </location>
</feature>
<protein>
    <recommendedName>
        <fullName evidence="7">Major facilitator superfamily (MFS) profile domain-containing protein</fullName>
    </recommendedName>
</protein>
<dbReference type="Pfam" id="PF07690">
    <property type="entry name" value="MFS_1"/>
    <property type="match status" value="1"/>
</dbReference>
<dbReference type="SUPFAM" id="SSF103473">
    <property type="entry name" value="MFS general substrate transporter"/>
    <property type="match status" value="1"/>
</dbReference>
<keyword evidence="9" id="KW-1185">Reference proteome</keyword>
<dbReference type="PANTHER" id="PTHR23502:SF26">
    <property type="entry name" value="MAJOR FACILITATOR SUPERFAMILY (MFS) PROFILE DOMAIN-CONTAINING PROTEIN"/>
    <property type="match status" value="1"/>
</dbReference>
<organism evidence="8 9">
    <name type="scientific">Chaetomium globosum (strain ATCC 6205 / CBS 148.51 / DSM 1962 / NBRC 6347 / NRRL 1970)</name>
    <name type="common">Soil fungus</name>
    <dbReference type="NCBI Taxonomy" id="306901"/>
    <lineage>
        <taxon>Eukaryota</taxon>
        <taxon>Fungi</taxon>
        <taxon>Dikarya</taxon>
        <taxon>Ascomycota</taxon>
        <taxon>Pezizomycotina</taxon>
        <taxon>Sordariomycetes</taxon>
        <taxon>Sordariomycetidae</taxon>
        <taxon>Sordariales</taxon>
        <taxon>Chaetomiaceae</taxon>
        <taxon>Chaetomium</taxon>
    </lineage>
</organism>
<gene>
    <name evidence="8" type="ORF">CHGG_02102</name>
</gene>
<evidence type="ECO:0000256" key="4">
    <source>
        <dbReference type="ARBA" id="ARBA00023136"/>
    </source>
</evidence>
<dbReference type="OrthoDB" id="440553at2759"/>
<reference evidence="9" key="1">
    <citation type="journal article" date="2015" name="Genome Announc.">
        <title>Draft genome sequence of the cellulolytic fungus Chaetomium globosum.</title>
        <authorList>
            <person name="Cuomo C.A."/>
            <person name="Untereiner W.A."/>
            <person name="Ma L.-J."/>
            <person name="Grabherr M."/>
            <person name="Birren B.W."/>
        </authorList>
    </citation>
    <scope>NUCLEOTIDE SEQUENCE [LARGE SCALE GENOMIC DNA]</scope>
    <source>
        <strain evidence="9">ATCC 6205 / CBS 148.51 / DSM 1962 / NBRC 6347 / NRRL 1970</strain>
    </source>
</reference>
<feature type="transmembrane region" description="Helical" evidence="6">
    <location>
        <begin position="636"/>
        <end position="656"/>
    </location>
</feature>
<dbReference type="GO" id="GO:0022857">
    <property type="term" value="F:transmembrane transporter activity"/>
    <property type="evidence" value="ECO:0007669"/>
    <property type="project" value="InterPro"/>
</dbReference>
<dbReference type="PROSITE" id="PS50850">
    <property type="entry name" value="MFS"/>
    <property type="match status" value="1"/>
</dbReference>
<dbReference type="InParanoid" id="Q2HCF2"/>
<dbReference type="RefSeq" id="XP_001221323.1">
    <property type="nucleotide sequence ID" value="XM_001221322.1"/>
</dbReference>
<dbReference type="EMBL" id="CH408029">
    <property type="protein sequence ID" value="EAQ93867.1"/>
    <property type="molecule type" value="Genomic_DNA"/>
</dbReference>
<dbReference type="InterPro" id="IPR036259">
    <property type="entry name" value="MFS_trans_sf"/>
</dbReference>
<evidence type="ECO:0000256" key="1">
    <source>
        <dbReference type="ARBA" id="ARBA00004141"/>
    </source>
</evidence>
<proteinExistence type="predicted"/>
<feature type="domain" description="Major facilitator superfamily (MFS) profile" evidence="7">
    <location>
        <begin position="185"/>
        <end position="687"/>
    </location>
</feature>
<dbReference type="GO" id="GO:0005886">
    <property type="term" value="C:plasma membrane"/>
    <property type="evidence" value="ECO:0007669"/>
    <property type="project" value="TreeGrafter"/>
</dbReference>
<keyword evidence="3 6" id="KW-1133">Transmembrane helix</keyword>
<comment type="subcellular location">
    <subcellularLocation>
        <location evidence="1">Membrane</location>
        <topology evidence="1">Multi-pass membrane protein</topology>
    </subcellularLocation>
</comment>
<feature type="compositionally biased region" description="Polar residues" evidence="5">
    <location>
        <begin position="110"/>
        <end position="124"/>
    </location>
</feature>
<dbReference type="OMA" id="KRTWQKD"/>
<dbReference type="PANTHER" id="PTHR23502">
    <property type="entry name" value="MAJOR FACILITATOR SUPERFAMILY"/>
    <property type="match status" value="1"/>
</dbReference>
<feature type="transmembrane region" description="Helical" evidence="6">
    <location>
        <begin position="568"/>
        <end position="585"/>
    </location>
</feature>
<feature type="compositionally biased region" description="Basic and acidic residues" evidence="5">
    <location>
        <begin position="125"/>
        <end position="142"/>
    </location>
</feature>
<feature type="compositionally biased region" description="Basic and acidic residues" evidence="5">
    <location>
        <begin position="217"/>
        <end position="228"/>
    </location>
</feature>
<evidence type="ECO:0000259" key="7">
    <source>
        <dbReference type="PROSITE" id="PS50850"/>
    </source>
</evidence>